<sequence length="250" mass="28445">MDPSTKKGLSKRLGRPKRTIRVSDPFMSSENNFNDSIMSRFRFDSLSTSVNSSRTNNRGAAIGAINKEFDKMRNCNDKAKLQHKQRTRGRRVIQHTDGFKLVLEDPGVANDIFVPYNVADNIRDDTKNNNNNVNNNKNVNNKDGEQPTIVLEDYESLRAKGRSTAKDYPQSQSLNIKKYNVNDIKKNSILDAQMDPTLLLADSNKNKATRRRHEIEVERGADVSSSKRRQSIVFVEKNDNRKVGSRSKKS</sequence>
<reference evidence="3" key="1">
    <citation type="submission" date="2016-05" db="EMBL/GenBank/DDBJ databases">
        <title>Comparative genomics of biotechnologically important yeasts.</title>
        <authorList>
            <consortium name="DOE Joint Genome Institute"/>
            <person name="Riley R."/>
            <person name="Haridas S."/>
            <person name="Wolfe K.H."/>
            <person name="Lopes M.R."/>
            <person name="Hittinger C.T."/>
            <person name="Goker M."/>
            <person name="Salamov A."/>
            <person name="Wisecaver J."/>
            <person name="Long T.M."/>
            <person name="Aerts A.L."/>
            <person name="Barry K."/>
            <person name="Choi C."/>
            <person name="Clum A."/>
            <person name="Coughlan A.Y."/>
            <person name="Deshpande S."/>
            <person name="Douglass A.P."/>
            <person name="Hanson S.J."/>
            <person name="Klenk H.-P."/>
            <person name="Labutti K."/>
            <person name="Lapidus A."/>
            <person name="Lindquist E."/>
            <person name="Lipzen A."/>
            <person name="Meier-Kolthoff J.P."/>
            <person name="Ohm R.A."/>
            <person name="Otillar R.P."/>
            <person name="Pangilinan J."/>
            <person name="Peng Y."/>
            <person name="Rokas A."/>
            <person name="Rosa C.A."/>
            <person name="Scheuner C."/>
            <person name="Sibirny A.A."/>
            <person name="Slot J.C."/>
            <person name="Stielow J.B."/>
            <person name="Sun H."/>
            <person name="Kurtzman C.P."/>
            <person name="Blackwell M."/>
            <person name="Grigoriev I.V."/>
            <person name="Jeffries T.W."/>
        </authorList>
    </citation>
    <scope>NUCLEOTIDE SEQUENCE [LARGE SCALE GENOMIC DNA]</scope>
    <source>
        <strain evidence="3">NRRL Y-2460</strain>
    </source>
</reference>
<organism evidence="2 3">
    <name type="scientific">Pachysolen tannophilus NRRL Y-2460</name>
    <dbReference type="NCBI Taxonomy" id="669874"/>
    <lineage>
        <taxon>Eukaryota</taxon>
        <taxon>Fungi</taxon>
        <taxon>Dikarya</taxon>
        <taxon>Ascomycota</taxon>
        <taxon>Saccharomycotina</taxon>
        <taxon>Pichiomycetes</taxon>
        <taxon>Pachysolenaceae</taxon>
        <taxon>Pachysolen</taxon>
    </lineage>
</organism>
<feature type="region of interest" description="Disordered" evidence="1">
    <location>
        <begin position="203"/>
        <end position="250"/>
    </location>
</feature>
<protein>
    <submittedName>
        <fullName evidence="2">Uncharacterized protein</fullName>
    </submittedName>
</protein>
<name>A0A1E4TUF4_PACTA</name>
<dbReference type="OrthoDB" id="3980938at2759"/>
<feature type="region of interest" description="Disordered" evidence="1">
    <location>
        <begin position="124"/>
        <end position="145"/>
    </location>
</feature>
<evidence type="ECO:0000313" key="3">
    <source>
        <dbReference type="Proteomes" id="UP000094236"/>
    </source>
</evidence>
<gene>
    <name evidence="2" type="ORF">PACTADRAFT_50085</name>
</gene>
<evidence type="ECO:0000256" key="1">
    <source>
        <dbReference type="SAM" id="MobiDB-lite"/>
    </source>
</evidence>
<feature type="compositionally biased region" description="Low complexity" evidence="1">
    <location>
        <begin position="128"/>
        <end position="139"/>
    </location>
</feature>
<dbReference type="Proteomes" id="UP000094236">
    <property type="component" value="Unassembled WGS sequence"/>
</dbReference>
<proteinExistence type="predicted"/>
<dbReference type="AlphaFoldDB" id="A0A1E4TUF4"/>
<accession>A0A1E4TUF4</accession>
<evidence type="ECO:0000313" key="2">
    <source>
        <dbReference type="EMBL" id="ODV95349.1"/>
    </source>
</evidence>
<keyword evidence="3" id="KW-1185">Reference proteome</keyword>
<dbReference type="EMBL" id="KV454014">
    <property type="protein sequence ID" value="ODV95349.1"/>
    <property type="molecule type" value="Genomic_DNA"/>
</dbReference>